<comment type="similarity">
    <text evidence="5">Belongs to the ROH1 family.</text>
</comment>
<protein>
    <submittedName>
        <fullName evidence="6">Uncharacterized protein</fullName>
    </submittedName>
</protein>
<evidence type="ECO:0000256" key="5">
    <source>
        <dbReference type="ARBA" id="ARBA00035114"/>
    </source>
</evidence>
<name>A0A9K3EFR5_HELAN</name>
<keyword evidence="3" id="KW-1133">Transmembrane helix</keyword>
<gene>
    <name evidence="6" type="ORF">HanXRQr2_Chr13g0574301</name>
</gene>
<dbReference type="Pfam" id="PF05633">
    <property type="entry name" value="ROH1-like"/>
    <property type="match status" value="1"/>
</dbReference>
<reference evidence="6" key="1">
    <citation type="journal article" date="2017" name="Nature">
        <title>The sunflower genome provides insights into oil metabolism, flowering and Asterid evolution.</title>
        <authorList>
            <person name="Badouin H."/>
            <person name="Gouzy J."/>
            <person name="Grassa C.J."/>
            <person name="Murat F."/>
            <person name="Staton S.E."/>
            <person name="Cottret L."/>
            <person name="Lelandais-Briere C."/>
            <person name="Owens G.L."/>
            <person name="Carrere S."/>
            <person name="Mayjonade B."/>
            <person name="Legrand L."/>
            <person name="Gill N."/>
            <person name="Kane N.C."/>
            <person name="Bowers J.E."/>
            <person name="Hubner S."/>
            <person name="Bellec A."/>
            <person name="Berard A."/>
            <person name="Berges H."/>
            <person name="Blanchet N."/>
            <person name="Boniface M.C."/>
            <person name="Brunel D."/>
            <person name="Catrice O."/>
            <person name="Chaidir N."/>
            <person name="Claudel C."/>
            <person name="Donnadieu C."/>
            <person name="Faraut T."/>
            <person name="Fievet G."/>
            <person name="Helmstetter N."/>
            <person name="King M."/>
            <person name="Knapp S.J."/>
            <person name="Lai Z."/>
            <person name="Le Paslier M.C."/>
            <person name="Lippi Y."/>
            <person name="Lorenzon L."/>
            <person name="Mandel J.R."/>
            <person name="Marage G."/>
            <person name="Marchand G."/>
            <person name="Marquand E."/>
            <person name="Bret-Mestries E."/>
            <person name="Morien E."/>
            <person name="Nambeesan S."/>
            <person name="Nguyen T."/>
            <person name="Pegot-Espagnet P."/>
            <person name="Pouilly N."/>
            <person name="Raftis F."/>
            <person name="Sallet E."/>
            <person name="Schiex T."/>
            <person name="Thomas J."/>
            <person name="Vandecasteele C."/>
            <person name="Vares D."/>
            <person name="Vear F."/>
            <person name="Vautrin S."/>
            <person name="Crespi M."/>
            <person name="Mangin B."/>
            <person name="Burke J.M."/>
            <person name="Salse J."/>
            <person name="Munos S."/>
            <person name="Vincourt P."/>
            <person name="Rieseberg L.H."/>
            <person name="Langlade N.B."/>
        </authorList>
    </citation>
    <scope>NUCLEOTIDE SEQUENCE</scope>
    <source>
        <tissue evidence="6">Leaves</tissue>
    </source>
</reference>
<evidence type="ECO:0000256" key="2">
    <source>
        <dbReference type="ARBA" id="ARBA00022692"/>
    </source>
</evidence>
<evidence type="ECO:0000313" key="6">
    <source>
        <dbReference type="EMBL" id="KAF5772223.1"/>
    </source>
</evidence>
<keyword evidence="7" id="KW-1185">Reference proteome</keyword>
<dbReference type="PANTHER" id="PTHR31509">
    <property type="entry name" value="BPS1-LIKE PROTEIN"/>
    <property type="match status" value="1"/>
</dbReference>
<comment type="subcellular location">
    <subcellularLocation>
        <location evidence="1">Membrane</location>
        <topology evidence="1">Single-pass membrane protein</topology>
    </subcellularLocation>
</comment>
<keyword evidence="4" id="KW-0472">Membrane</keyword>
<evidence type="ECO:0000256" key="3">
    <source>
        <dbReference type="ARBA" id="ARBA00022989"/>
    </source>
</evidence>
<dbReference type="EMBL" id="MNCJ02000328">
    <property type="protein sequence ID" value="KAF5772223.1"/>
    <property type="molecule type" value="Genomic_DNA"/>
</dbReference>
<keyword evidence="2" id="KW-0812">Transmembrane</keyword>
<dbReference type="Gramene" id="mRNA:HanXRQr2_Chr13g0574301">
    <property type="protein sequence ID" value="CDS:HanXRQr2_Chr13g0574301.1"/>
    <property type="gene ID" value="HanXRQr2_Chr13g0574301"/>
</dbReference>
<evidence type="ECO:0000256" key="1">
    <source>
        <dbReference type="ARBA" id="ARBA00004167"/>
    </source>
</evidence>
<dbReference type="InterPro" id="IPR008511">
    <property type="entry name" value="ROH1-like"/>
</dbReference>
<proteinExistence type="inferred from homology"/>
<organism evidence="6 7">
    <name type="scientific">Helianthus annuus</name>
    <name type="common">Common sunflower</name>
    <dbReference type="NCBI Taxonomy" id="4232"/>
    <lineage>
        <taxon>Eukaryota</taxon>
        <taxon>Viridiplantae</taxon>
        <taxon>Streptophyta</taxon>
        <taxon>Embryophyta</taxon>
        <taxon>Tracheophyta</taxon>
        <taxon>Spermatophyta</taxon>
        <taxon>Magnoliopsida</taxon>
        <taxon>eudicotyledons</taxon>
        <taxon>Gunneridae</taxon>
        <taxon>Pentapetalae</taxon>
        <taxon>asterids</taxon>
        <taxon>campanulids</taxon>
        <taxon>Asterales</taxon>
        <taxon>Asteraceae</taxon>
        <taxon>Asteroideae</taxon>
        <taxon>Heliantheae alliance</taxon>
        <taxon>Heliantheae</taxon>
        <taxon>Helianthus</taxon>
    </lineage>
</organism>
<comment type="caution">
    <text evidence="6">The sequence shown here is derived from an EMBL/GenBank/DDBJ whole genome shotgun (WGS) entry which is preliminary data.</text>
</comment>
<dbReference type="OrthoDB" id="694709at2759"/>
<evidence type="ECO:0000256" key="4">
    <source>
        <dbReference type="ARBA" id="ARBA00023136"/>
    </source>
</evidence>
<dbReference type="GO" id="GO:0016020">
    <property type="term" value="C:membrane"/>
    <property type="evidence" value="ECO:0007669"/>
    <property type="project" value="UniProtKB-SubCell"/>
</dbReference>
<sequence>MFLVEKTHLTSHFKLTGKKPSKNYQLAAKNFDEKVIIHLKTLDLASEASDSSVISLNWMCKAVTLLSTVHVEAQDQIYQISNLRSESDYYHNLYMDYSQKVLDLLNLVSSAVKQLVERRLLLNLSLRLIKSSGDGQISSPEKLNKAKDALIRSVHVHHKQDEKTQRVKDLLEELSDVINNIPIGKVNNARDMIRHTLHGLGTITVFVNSVLVSVLYGQSDLVEVRVPTEFRWVDSVNGVKKRVFDLIKPKRLLEVEDAATRAVAVCDVIDEVAAVGDGDGGDERRSRLKDGVKELRAAVEKFSDGVDMLTNGVNGLFSCVMKTRNGVLDGVRKGEW</sequence>
<dbReference type="Proteomes" id="UP000215914">
    <property type="component" value="Unassembled WGS sequence"/>
</dbReference>
<accession>A0A9K3EFR5</accession>
<reference evidence="6" key="2">
    <citation type="submission" date="2020-06" db="EMBL/GenBank/DDBJ databases">
        <title>Helianthus annuus Genome sequencing and assembly Release 2.</title>
        <authorList>
            <person name="Gouzy J."/>
            <person name="Langlade N."/>
            <person name="Munos S."/>
        </authorList>
    </citation>
    <scope>NUCLEOTIDE SEQUENCE</scope>
    <source>
        <tissue evidence="6">Leaves</tissue>
    </source>
</reference>
<evidence type="ECO:0000313" key="7">
    <source>
        <dbReference type="Proteomes" id="UP000215914"/>
    </source>
</evidence>
<dbReference type="AlphaFoldDB" id="A0A9K3EFR5"/>